<dbReference type="EMBL" id="JACRST010000001">
    <property type="protein sequence ID" value="MBC8545726.1"/>
    <property type="molecule type" value="Genomic_DNA"/>
</dbReference>
<proteinExistence type="predicted"/>
<evidence type="ECO:0000313" key="1">
    <source>
        <dbReference type="EMBL" id="MBC8545726.1"/>
    </source>
</evidence>
<dbReference type="CDD" id="cd07067">
    <property type="entry name" value="HP_PGM_like"/>
    <property type="match status" value="1"/>
</dbReference>
<organism evidence="1 2">
    <name type="scientific">Ligaoa zhengdingensis</name>
    <dbReference type="NCBI Taxonomy" id="2763658"/>
    <lineage>
        <taxon>Bacteria</taxon>
        <taxon>Bacillati</taxon>
        <taxon>Bacillota</taxon>
        <taxon>Clostridia</taxon>
        <taxon>Eubacteriales</taxon>
        <taxon>Oscillospiraceae</taxon>
        <taxon>Ligaoa</taxon>
    </lineage>
</organism>
<dbReference type="SUPFAM" id="SSF53254">
    <property type="entry name" value="Phosphoglycerate mutase-like"/>
    <property type="match status" value="1"/>
</dbReference>
<dbReference type="InterPro" id="IPR029033">
    <property type="entry name" value="His_PPase_superfam"/>
</dbReference>
<dbReference type="Proteomes" id="UP000653127">
    <property type="component" value="Unassembled WGS sequence"/>
</dbReference>
<dbReference type="InterPro" id="IPR013078">
    <property type="entry name" value="His_Pase_superF_clade-1"/>
</dbReference>
<evidence type="ECO:0000313" key="2">
    <source>
        <dbReference type="Proteomes" id="UP000653127"/>
    </source>
</evidence>
<name>A0A926DX59_9FIRM</name>
<protein>
    <submittedName>
        <fullName evidence="1">Histidine phosphatase family protein</fullName>
    </submittedName>
</protein>
<dbReference type="InterPro" id="IPR050275">
    <property type="entry name" value="PGM_Phosphatase"/>
</dbReference>
<dbReference type="PANTHER" id="PTHR48100:SF59">
    <property type="entry name" value="ADENOSYLCOBALAMIN_ALPHA-RIBAZOLE PHOSPHATASE"/>
    <property type="match status" value="1"/>
</dbReference>
<keyword evidence="2" id="KW-1185">Reference proteome</keyword>
<accession>A0A926DX59</accession>
<dbReference type="Gene3D" id="3.40.50.1240">
    <property type="entry name" value="Phosphoglycerate mutase-like"/>
    <property type="match status" value="1"/>
</dbReference>
<dbReference type="RefSeq" id="WP_249281869.1">
    <property type="nucleotide sequence ID" value="NZ_JACRST010000001.1"/>
</dbReference>
<dbReference type="GO" id="GO:0005737">
    <property type="term" value="C:cytoplasm"/>
    <property type="evidence" value="ECO:0007669"/>
    <property type="project" value="TreeGrafter"/>
</dbReference>
<dbReference type="PANTHER" id="PTHR48100">
    <property type="entry name" value="BROAD-SPECIFICITY PHOSPHATASE YOR283W-RELATED"/>
    <property type="match status" value="1"/>
</dbReference>
<dbReference type="GO" id="GO:0016791">
    <property type="term" value="F:phosphatase activity"/>
    <property type="evidence" value="ECO:0007669"/>
    <property type="project" value="TreeGrafter"/>
</dbReference>
<sequence>MITYKVHLIRHGMTEANLKGLYVGRTDTPLCDEGREKLRMLRDHCGYPEIQKLYSSPLSRCRETAEILYPDRMCEVAADFVECDFGAFDGKAIGELKNDPAFNAWIDSGMKTPPPGGESSRELEERVSRGLEYVFADMMSRRLTSTAIVTHGGVIMTLLAKYGYPRRESPYDWVVANGAGYTIQMTPQMWMRDEGFEVYEPIPYRYEAFARLGLEAFEEQLREWKERGGEDLFFEGEDFGGD</sequence>
<dbReference type="SMART" id="SM00855">
    <property type="entry name" value="PGAM"/>
    <property type="match status" value="1"/>
</dbReference>
<gene>
    <name evidence="1" type="ORF">H8711_02080</name>
</gene>
<comment type="caution">
    <text evidence="1">The sequence shown here is derived from an EMBL/GenBank/DDBJ whole genome shotgun (WGS) entry which is preliminary data.</text>
</comment>
<reference evidence="1" key="1">
    <citation type="submission" date="2020-08" db="EMBL/GenBank/DDBJ databases">
        <title>Genome public.</title>
        <authorList>
            <person name="Liu C."/>
            <person name="Sun Q."/>
        </authorList>
    </citation>
    <scope>NUCLEOTIDE SEQUENCE</scope>
    <source>
        <strain evidence="1">NSJ-31</strain>
    </source>
</reference>
<dbReference type="Pfam" id="PF00300">
    <property type="entry name" value="His_Phos_1"/>
    <property type="match status" value="1"/>
</dbReference>
<dbReference type="AlphaFoldDB" id="A0A926DX59"/>